<dbReference type="OrthoDB" id="1303199at2759"/>
<proteinExistence type="predicted"/>
<keyword evidence="2" id="KW-1185">Reference proteome</keyword>
<evidence type="ECO:0008006" key="3">
    <source>
        <dbReference type="Google" id="ProtNLM"/>
    </source>
</evidence>
<comment type="caution">
    <text evidence="1">The sequence shown here is derived from an EMBL/GenBank/DDBJ whole genome shotgun (WGS) entry which is preliminary data.</text>
</comment>
<dbReference type="EMBL" id="JACGCM010001697">
    <property type="protein sequence ID" value="KAF6151334.1"/>
    <property type="molecule type" value="Genomic_DNA"/>
</dbReference>
<protein>
    <recommendedName>
        <fullName evidence="3">F-box associated domain-containing protein</fullName>
    </recommendedName>
</protein>
<name>A0A7J7M982_9MAGN</name>
<sequence length="338" mass="38253">MNLYHAHVYTKDCDASEDGAVEITYPLHTPFYEMEILSDSCNGEAGIFLKGFLHWVASTKNEAFASIVSFDIRTEEFRVMLQASDACGFFCKNNEEIPCSDVMSGKSLGVLGGCLCIFNKSYTMNFVVLVMRDYGLKESWTQLYPDVEETSGYSSPYSLSSEDALCKLNDSARARDICASWELGSRFITPAPVYSWQPLPIACQLTLFFSVLMEPSVINMEGMDVYFVIWKLITLPVIMVGSKFSVLSHDMQAIYICLALGIQMGYKRVAVATDSKLMVSYFKDNTELPHSCHVSSLKMMLGEGLLEFRIWWRQNPLRKMGKEKKRAMPNLPEEIMKK</sequence>
<accession>A0A7J7M982</accession>
<reference evidence="1 2" key="1">
    <citation type="journal article" date="2020" name="IScience">
        <title>Genome Sequencing of the Endangered Kingdonia uniflora (Circaeasteraceae, Ranunculales) Reveals Potential Mechanisms of Evolutionary Specialization.</title>
        <authorList>
            <person name="Sun Y."/>
            <person name="Deng T."/>
            <person name="Zhang A."/>
            <person name="Moore M.J."/>
            <person name="Landis J.B."/>
            <person name="Lin N."/>
            <person name="Zhang H."/>
            <person name="Zhang X."/>
            <person name="Huang J."/>
            <person name="Zhang X."/>
            <person name="Sun H."/>
            <person name="Wang H."/>
        </authorList>
    </citation>
    <scope>NUCLEOTIDE SEQUENCE [LARGE SCALE GENOMIC DNA]</scope>
    <source>
        <strain evidence="1">TB1705</strain>
        <tissue evidence="1">Leaf</tissue>
    </source>
</reference>
<evidence type="ECO:0000313" key="2">
    <source>
        <dbReference type="Proteomes" id="UP000541444"/>
    </source>
</evidence>
<dbReference type="Proteomes" id="UP000541444">
    <property type="component" value="Unassembled WGS sequence"/>
</dbReference>
<evidence type="ECO:0000313" key="1">
    <source>
        <dbReference type="EMBL" id="KAF6151334.1"/>
    </source>
</evidence>
<organism evidence="1 2">
    <name type="scientific">Kingdonia uniflora</name>
    <dbReference type="NCBI Taxonomy" id="39325"/>
    <lineage>
        <taxon>Eukaryota</taxon>
        <taxon>Viridiplantae</taxon>
        <taxon>Streptophyta</taxon>
        <taxon>Embryophyta</taxon>
        <taxon>Tracheophyta</taxon>
        <taxon>Spermatophyta</taxon>
        <taxon>Magnoliopsida</taxon>
        <taxon>Ranunculales</taxon>
        <taxon>Circaeasteraceae</taxon>
        <taxon>Kingdonia</taxon>
    </lineage>
</organism>
<dbReference type="AlphaFoldDB" id="A0A7J7M982"/>
<dbReference type="NCBIfam" id="TIGR01640">
    <property type="entry name" value="F_box_assoc_1"/>
    <property type="match status" value="1"/>
</dbReference>
<dbReference type="InterPro" id="IPR017451">
    <property type="entry name" value="F-box-assoc_interact_dom"/>
</dbReference>
<gene>
    <name evidence="1" type="ORF">GIB67_040607</name>
</gene>